<reference evidence="1 2" key="1">
    <citation type="submission" date="2017-05" db="EMBL/GenBank/DDBJ databases">
        <title>Full genome sequence of Pseudorhodoplanes sinuspersici.</title>
        <authorList>
            <person name="Dastgheib S.M.M."/>
            <person name="Shavandi M."/>
            <person name="Tirandaz H."/>
        </authorList>
    </citation>
    <scope>NUCLEOTIDE SEQUENCE [LARGE SCALE GENOMIC DNA]</scope>
    <source>
        <strain evidence="1 2">RIPI110</strain>
    </source>
</reference>
<evidence type="ECO:0008006" key="3">
    <source>
        <dbReference type="Google" id="ProtNLM"/>
    </source>
</evidence>
<keyword evidence="2" id="KW-1185">Reference proteome</keyword>
<dbReference type="AlphaFoldDB" id="A0A1W6ZUC4"/>
<dbReference type="SUPFAM" id="SSF53474">
    <property type="entry name" value="alpha/beta-Hydrolases"/>
    <property type="match status" value="1"/>
</dbReference>
<dbReference type="Proteomes" id="UP000194137">
    <property type="component" value="Chromosome"/>
</dbReference>
<name>A0A1W6ZUC4_9HYPH</name>
<dbReference type="STRING" id="1235591.CAK95_19260"/>
<proteinExistence type="predicted"/>
<evidence type="ECO:0000313" key="2">
    <source>
        <dbReference type="Proteomes" id="UP000194137"/>
    </source>
</evidence>
<dbReference type="KEGG" id="psin:CAK95_19260"/>
<dbReference type="EMBL" id="CP021112">
    <property type="protein sequence ID" value="ARQ00994.1"/>
    <property type="molecule type" value="Genomic_DNA"/>
</dbReference>
<accession>A0A1W6ZUC4</accession>
<evidence type="ECO:0000313" key="1">
    <source>
        <dbReference type="EMBL" id="ARQ00994.1"/>
    </source>
</evidence>
<protein>
    <recommendedName>
        <fullName evidence="3">Peptidase S9 prolyl oligopeptidase catalytic domain-containing protein</fullName>
    </recommendedName>
</protein>
<organism evidence="1 2">
    <name type="scientific">Pseudorhodoplanes sinuspersici</name>
    <dbReference type="NCBI Taxonomy" id="1235591"/>
    <lineage>
        <taxon>Bacteria</taxon>
        <taxon>Pseudomonadati</taxon>
        <taxon>Pseudomonadota</taxon>
        <taxon>Alphaproteobacteria</taxon>
        <taxon>Hyphomicrobiales</taxon>
        <taxon>Pseudorhodoplanes</taxon>
    </lineage>
</organism>
<sequence>MVRRMPFGSENTHHTAPPWQTPILAINFEDDELNPPELGILDEAMARLRNGRLVVIPAGPQSRGHYTALQASQWKSYLVEFMDQI</sequence>
<dbReference type="InterPro" id="IPR029058">
    <property type="entry name" value="AB_hydrolase_fold"/>
</dbReference>
<gene>
    <name evidence="1" type="ORF">CAK95_19260</name>
</gene>